<accession>A0A061S203</accession>
<evidence type="ECO:0000313" key="2">
    <source>
        <dbReference type="EMBL" id="JAC76831.1"/>
    </source>
</evidence>
<feature type="chain" id="PRO_5030002224" evidence="1">
    <location>
        <begin position="23"/>
        <end position="948"/>
    </location>
</feature>
<dbReference type="AlphaFoldDB" id="A0A061S203"/>
<gene>
    <name evidence="2" type="ORF">TSPGSL018_19156</name>
</gene>
<reference evidence="2" key="1">
    <citation type="submission" date="2014-05" db="EMBL/GenBank/DDBJ databases">
        <title>The transcriptome of the halophilic microalga Tetraselmis sp. GSL018 isolated from the Great Salt Lake, Utah.</title>
        <authorList>
            <person name="Jinkerson R.E."/>
            <person name="D'Adamo S."/>
            <person name="Posewitz M.C."/>
        </authorList>
    </citation>
    <scope>NUCLEOTIDE SEQUENCE</scope>
    <source>
        <strain evidence="2">GSL018</strain>
    </source>
</reference>
<protein>
    <submittedName>
        <fullName evidence="2">Uncharacterized protein</fullName>
    </submittedName>
</protein>
<keyword evidence="1" id="KW-0732">Signal</keyword>
<feature type="signal peptide" evidence="1">
    <location>
        <begin position="1"/>
        <end position="22"/>
    </location>
</feature>
<dbReference type="EMBL" id="GBEZ01008726">
    <property type="protein sequence ID" value="JAC76831.1"/>
    <property type="molecule type" value="Transcribed_RNA"/>
</dbReference>
<sequence length="948" mass="103908">MTMPMQICLYLCIFASLRLGSSQVTSTVTTPVGVYSIENNVDEQFTISTTAYEVNTAMLARDYATAKENYNSASYVKGLARGGTLTGPVFRQAVEYFGRTDFNDEYLVSAFDNGVHVSRVEKVQKTLADSIPVHALLSYAYNASRSNDRVLWDAAAALYIGDLETDLTPYTRANKRAANYGTTQRGSNEAVANVNIIKAFREGPAESAYDNIFLNIKVTYTQCAVRYARLIDEAIKNSTGARLQSLLDDYRAEGQAFYRIIAPSVKQGDEQCDFDMTQLFDVGGQAPSSHGRYYCRALSCIMSSLGLAEDQVGALASTEGACVLSTPVGTFQPQNSVEKDIWMTDTIARVVELVKAGDVDSARQTYLADTDLVALAKGQDLSGSVFDLFVRYYSNNPDFNHKYLINEAFSSTVSASRNEMVEKTLADAIPFQGVVYFANQGATGNRANWDRAAALYVGLLNKGLSPYTRANKRGANYGTLVSNTEEASVNKMIMDAFMSRSSESFETIFKGLKIIYTQATLRYARLLDIDVTSTPQLPIDDHQAEGQAFYRIIAPFVAEKDKSCDNQMQELFSFDTKPDTHGQYYCRALACLPNAMQLTTADLGTLEETMGICSGEAGDPIQTPLRSFIPQTNVQNELNVFVTVSSIMQLVNDGNYNGARQMYLDSAYLMDLAKGTRFVGPVFETFVSHFGTREFNHEYLMDQAFPNTIDASKNEMIEKTIADAIPVQAVISFAYAGSHNGASESWDKAAAMYIGTISTGYTPYTRANKRAANFGTEVLADNGDGQAMVNKQVLEAFQSPSKENYEVILNGIKTTYAQASIRYARLLDIDVAEDLSTDDHRAEGQAFYRIIEPFVASADAECHNQMADMYNLETGLKDHGQYYCIANECLPRALGISADSLGVLEETEGICTGGNTAGQIDSANESSGNAIVACVVYVSAFITIAVMF</sequence>
<organism evidence="2">
    <name type="scientific">Tetraselmis sp. GSL018</name>
    <dbReference type="NCBI Taxonomy" id="582737"/>
    <lineage>
        <taxon>Eukaryota</taxon>
        <taxon>Viridiplantae</taxon>
        <taxon>Chlorophyta</taxon>
        <taxon>core chlorophytes</taxon>
        <taxon>Chlorodendrophyceae</taxon>
        <taxon>Chlorodendrales</taxon>
        <taxon>Chlorodendraceae</taxon>
        <taxon>Tetraselmis</taxon>
    </lineage>
</organism>
<evidence type="ECO:0000256" key="1">
    <source>
        <dbReference type="SAM" id="SignalP"/>
    </source>
</evidence>
<name>A0A061S203_9CHLO</name>
<proteinExistence type="predicted"/>